<dbReference type="Gene3D" id="3.40.50.980">
    <property type="match status" value="2"/>
</dbReference>
<dbReference type="RefSeq" id="WP_222980397.1">
    <property type="nucleotide sequence ID" value="NZ_JAINVZ010000017.1"/>
</dbReference>
<dbReference type="EC" id="2.7.7.58" evidence="5"/>
<keyword evidence="6" id="KW-1185">Reference proteome</keyword>
<keyword evidence="2" id="KW-0436">Ligase</keyword>
<reference evidence="5 6" key="1">
    <citation type="submission" date="2021-08" db="EMBL/GenBank/DDBJ databases">
        <title>Streptomyces sp. PTM05 isolated from lichen.</title>
        <authorList>
            <person name="Somphong A."/>
            <person name="Phongsopitanun W."/>
            <person name="Tanasupawat S."/>
        </authorList>
    </citation>
    <scope>NUCLEOTIDE SEQUENCE [LARGE SCALE GENOMIC DNA]</scope>
    <source>
        <strain evidence="5 6">Ptm05</strain>
    </source>
</reference>
<evidence type="ECO:0000256" key="2">
    <source>
        <dbReference type="ARBA" id="ARBA00022598"/>
    </source>
</evidence>
<name>A0ABS7QWS9_9ACTN</name>
<dbReference type="EMBL" id="JAINVZ010000017">
    <property type="protein sequence ID" value="MBY8887662.1"/>
    <property type="molecule type" value="Genomic_DNA"/>
</dbReference>
<dbReference type="PROSITE" id="PS00455">
    <property type="entry name" value="AMP_BINDING"/>
    <property type="match status" value="1"/>
</dbReference>
<dbReference type="CDD" id="cd05920">
    <property type="entry name" value="23DHB-AMP_lg"/>
    <property type="match status" value="1"/>
</dbReference>
<evidence type="ECO:0000313" key="5">
    <source>
        <dbReference type="EMBL" id="MBY8887662.1"/>
    </source>
</evidence>
<dbReference type="Pfam" id="PF00501">
    <property type="entry name" value="AMP-binding"/>
    <property type="match status" value="1"/>
</dbReference>
<dbReference type="SUPFAM" id="SSF56801">
    <property type="entry name" value="Acetyl-CoA synthetase-like"/>
    <property type="match status" value="1"/>
</dbReference>
<dbReference type="Proteomes" id="UP001198565">
    <property type="component" value="Unassembled WGS sequence"/>
</dbReference>
<dbReference type="Pfam" id="PF13193">
    <property type="entry name" value="AMP-binding_C"/>
    <property type="match status" value="1"/>
</dbReference>
<dbReference type="Gene3D" id="2.30.38.10">
    <property type="entry name" value="Luciferase, Domain 3"/>
    <property type="match status" value="1"/>
</dbReference>
<dbReference type="InterPro" id="IPR000873">
    <property type="entry name" value="AMP-dep_synth/lig_dom"/>
</dbReference>
<accession>A0ABS7QWS9</accession>
<evidence type="ECO:0000259" key="4">
    <source>
        <dbReference type="Pfam" id="PF13193"/>
    </source>
</evidence>
<evidence type="ECO:0000313" key="6">
    <source>
        <dbReference type="Proteomes" id="UP001198565"/>
    </source>
</evidence>
<dbReference type="InterPro" id="IPR045851">
    <property type="entry name" value="AMP-bd_C_sf"/>
</dbReference>
<gene>
    <name evidence="5" type="ORF">K7472_22880</name>
</gene>
<comment type="pathway">
    <text evidence="1">Siderophore biosynthesis.</text>
</comment>
<dbReference type="NCBIfam" id="TIGR02275">
    <property type="entry name" value="DHB_AMP_lig"/>
    <property type="match status" value="1"/>
</dbReference>
<evidence type="ECO:0000256" key="1">
    <source>
        <dbReference type="ARBA" id="ARBA00004924"/>
    </source>
</evidence>
<dbReference type="InterPro" id="IPR050237">
    <property type="entry name" value="ATP-dep_AMP-bd_enzyme"/>
</dbReference>
<keyword evidence="5" id="KW-0808">Transferase</keyword>
<comment type="caution">
    <text evidence="5">The sequence shown here is derived from an EMBL/GenBank/DDBJ whole genome shotgun (WGS) entry which is preliminary data.</text>
</comment>
<dbReference type="InterPro" id="IPR025110">
    <property type="entry name" value="AMP-bd_C"/>
</dbReference>
<sequence>MSTPTRPGSGPNLSAPVPPAASASARVTYTAPVADPAALAPTWPDEFAERYRAAGHWRGETFGRMLRERAVRHGDRIAIVDPATDIRWTYAELDERADRLAAGLLGLGIRKGDRVVVQLPNIAAFFEVVFALFRVGALPVFALPAHRYSEIRHFCAFTEAVAYVVPDAADGFDHRELADRIRAEVPTLRHVIVAGDDPGRHLRLADLPTEPVALTDEPRPDDLAFLQLSGGSTGVPKLIPRTHDDYLYSLRGSADICALDEDSVYLCALPAAHNFPLSSPGSLGTLYAGGRVVLAARPAPESAFPLIEREGVTLTGLVPPLALLWLDAAEHTSYDLSSLEILLVGGARFSEQAARRVTPTLGCALQQVFGMAEGLVNYTRLDDPEELVVTTQGRPISPHDEIRVVDDEDRDLPPGEVGHLLTRGPYTIRGYWNAPEHNATAFTTDGFYRTGDVVRRTATGHLVVEGRAKDQINRGGEKVAAEEIENHLLAHPAIHDAAVVSMPDPYLGERTCAYVVPREGVAPPRAVEVKRFVRARGLAEYKVPDRVEFVTAFPVTGIGKVSKKDLRAAITEHLKQLERDSN</sequence>
<feature type="domain" description="AMP-binding enzyme C-terminal" evidence="4">
    <location>
        <begin position="483"/>
        <end position="560"/>
    </location>
</feature>
<dbReference type="GO" id="GO:0016779">
    <property type="term" value="F:nucleotidyltransferase activity"/>
    <property type="evidence" value="ECO:0007669"/>
    <property type="project" value="UniProtKB-KW"/>
</dbReference>
<protein>
    <submittedName>
        <fullName evidence="5">(2,3-dihydroxybenzoyl)adenylate synthase</fullName>
        <ecNumber evidence="5">2.7.7.58</ecNumber>
    </submittedName>
</protein>
<dbReference type="InterPro" id="IPR011963">
    <property type="entry name" value="DHB_AMP_lig"/>
</dbReference>
<keyword evidence="5" id="KW-0548">Nucleotidyltransferase</keyword>
<dbReference type="PANTHER" id="PTHR43767:SF1">
    <property type="entry name" value="NONRIBOSOMAL PEPTIDE SYNTHASE PES1 (EUROFUNG)-RELATED"/>
    <property type="match status" value="1"/>
</dbReference>
<organism evidence="5 6">
    <name type="scientific">Streptantibioticus parmotrematis</name>
    <dbReference type="NCBI Taxonomy" id="2873249"/>
    <lineage>
        <taxon>Bacteria</taxon>
        <taxon>Bacillati</taxon>
        <taxon>Actinomycetota</taxon>
        <taxon>Actinomycetes</taxon>
        <taxon>Kitasatosporales</taxon>
        <taxon>Streptomycetaceae</taxon>
        <taxon>Streptantibioticus</taxon>
    </lineage>
</organism>
<proteinExistence type="predicted"/>
<evidence type="ECO:0000259" key="3">
    <source>
        <dbReference type="Pfam" id="PF00501"/>
    </source>
</evidence>
<dbReference type="PANTHER" id="PTHR43767">
    <property type="entry name" value="LONG-CHAIN-FATTY-ACID--COA LIGASE"/>
    <property type="match status" value="1"/>
</dbReference>
<dbReference type="InterPro" id="IPR020845">
    <property type="entry name" value="AMP-binding_CS"/>
</dbReference>
<dbReference type="Gene3D" id="3.30.300.30">
    <property type="match status" value="1"/>
</dbReference>
<feature type="domain" description="AMP-dependent synthetase/ligase" evidence="3">
    <location>
        <begin position="67"/>
        <end position="432"/>
    </location>
</feature>